<dbReference type="STRING" id="1306406.J116_025615"/>
<sequence>MTDRATTHRDIAVEVIASLAAMVGRDVSELSEETRLFDDLYFDSTSVLELLMRLEEDLGVEFDPETLQPADFEKVGSLVAYVRREAGA</sequence>
<name>A0A1D3DYC4_9ACTN</name>
<dbReference type="eggNOG" id="COG0236">
    <property type="taxonomic scope" value="Bacteria"/>
</dbReference>
<dbReference type="SUPFAM" id="SSF47336">
    <property type="entry name" value="ACP-like"/>
    <property type="match status" value="1"/>
</dbReference>
<comment type="caution">
    <text evidence="2">The sequence shown here is derived from an EMBL/GenBank/DDBJ whole genome shotgun (WGS) entry which is preliminary data.</text>
</comment>
<dbReference type="Gene3D" id="1.10.1200.10">
    <property type="entry name" value="ACP-like"/>
    <property type="match status" value="1"/>
</dbReference>
<evidence type="ECO:0000313" key="2">
    <source>
        <dbReference type="EMBL" id="OEJ97327.1"/>
    </source>
</evidence>
<dbReference type="Proteomes" id="UP000095329">
    <property type="component" value="Unassembled WGS sequence"/>
</dbReference>
<dbReference type="RefSeq" id="WP_023589934.1">
    <property type="nucleotide sequence ID" value="NZ_ASHX02000001.1"/>
</dbReference>
<dbReference type="PROSITE" id="PS50075">
    <property type="entry name" value="CARRIER"/>
    <property type="match status" value="1"/>
</dbReference>
<feature type="domain" description="Carrier" evidence="1">
    <location>
        <begin position="7"/>
        <end position="86"/>
    </location>
</feature>
<proteinExistence type="predicted"/>
<dbReference type="Pfam" id="PF00550">
    <property type="entry name" value="PP-binding"/>
    <property type="match status" value="1"/>
</dbReference>
<evidence type="ECO:0000259" key="1">
    <source>
        <dbReference type="PROSITE" id="PS50075"/>
    </source>
</evidence>
<dbReference type="InterPro" id="IPR009081">
    <property type="entry name" value="PP-bd_ACP"/>
</dbReference>
<dbReference type="OrthoDB" id="3395224at2"/>
<reference evidence="2 3" key="1">
    <citation type="journal article" date="2013" name="Genome Announc.">
        <title>Genome Sequence of Streptomyces violaceusniger Strain SPC6, a Halotolerant Streptomycete That Exhibits Rapid Growth and Development.</title>
        <authorList>
            <person name="Chen X."/>
            <person name="Zhang B."/>
            <person name="Zhang W."/>
            <person name="Wu X."/>
            <person name="Zhang M."/>
            <person name="Chen T."/>
            <person name="Liu G."/>
            <person name="Dyson P."/>
        </authorList>
    </citation>
    <scope>NUCLEOTIDE SEQUENCE [LARGE SCALE GENOMIC DNA]</scope>
    <source>
        <strain evidence="2 3">SPC6</strain>
    </source>
</reference>
<dbReference type="InterPro" id="IPR036736">
    <property type="entry name" value="ACP-like_sf"/>
</dbReference>
<organism evidence="2 3">
    <name type="scientific">Streptomyces thermolilacinus SPC6</name>
    <dbReference type="NCBI Taxonomy" id="1306406"/>
    <lineage>
        <taxon>Bacteria</taxon>
        <taxon>Bacillati</taxon>
        <taxon>Actinomycetota</taxon>
        <taxon>Actinomycetes</taxon>
        <taxon>Kitasatosporales</taxon>
        <taxon>Streptomycetaceae</taxon>
        <taxon>Streptomyces</taxon>
    </lineage>
</organism>
<evidence type="ECO:0000313" key="3">
    <source>
        <dbReference type="Proteomes" id="UP000095329"/>
    </source>
</evidence>
<accession>A0A1D3DYC4</accession>
<protein>
    <recommendedName>
        <fullName evidence="1">Carrier domain-containing protein</fullName>
    </recommendedName>
</protein>
<keyword evidence="3" id="KW-1185">Reference proteome</keyword>
<dbReference type="AlphaFoldDB" id="A0A1D3DYC4"/>
<dbReference type="EMBL" id="ASHX02000001">
    <property type="protein sequence ID" value="OEJ97327.1"/>
    <property type="molecule type" value="Genomic_DNA"/>
</dbReference>
<gene>
    <name evidence="2" type="ORF">J116_025615</name>
</gene>